<dbReference type="InterPro" id="IPR010368">
    <property type="entry name" value="Com_YlbF"/>
</dbReference>
<sequence>MLADDSAVMTKVRELCAAIAEDDRFQSLQGDVEKFMDDEQATLMYRGVHERGSELHQKQHAGVELSDSEIREFESARDQLMANPVARGFMDAQGELETLQRSVMKYVNMTMELGHVPSTEEIAAAEGGGCCGGGGGGCGCSH</sequence>
<comment type="caution">
    <text evidence="1">The sequence shown here is derived from an EMBL/GenBank/DDBJ whole genome shotgun (WGS) entry which is preliminary data.</text>
</comment>
<dbReference type="Gene3D" id="1.20.1500.10">
    <property type="entry name" value="YheA/YmcA-like"/>
    <property type="match status" value="1"/>
</dbReference>
<evidence type="ECO:0000313" key="2">
    <source>
        <dbReference type="Proteomes" id="UP001476282"/>
    </source>
</evidence>
<dbReference type="Pfam" id="PF06133">
    <property type="entry name" value="Com_YlbF"/>
    <property type="match status" value="1"/>
</dbReference>
<gene>
    <name evidence="1" type="ORF">Hsar01_00929</name>
</gene>
<reference evidence="1 2" key="1">
    <citation type="submission" date="2024-02" db="EMBL/GenBank/DDBJ databases">
        <title>Haloferula sargassicola NBRC 104335.</title>
        <authorList>
            <person name="Ichikawa N."/>
            <person name="Katano-Makiyama Y."/>
            <person name="Hidaka K."/>
        </authorList>
    </citation>
    <scope>NUCLEOTIDE SEQUENCE [LARGE SCALE GENOMIC DNA]</scope>
    <source>
        <strain evidence="1 2">NBRC 104335</strain>
    </source>
</reference>
<dbReference type="SUPFAM" id="SSF158622">
    <property type="entry name" value="YheA/YmcA-like"/>
    <property type="match status" value="1"/>
</dbReference>
<evidence type="ECO:0008006" key="3">
    <source>
        <dbReference type="Google" id="ProtNLM"/>
    </source>
</evidence>
<dbReference type="Proteomes" id="UP001476282">
    <property type="component" value="Unassembled WGS sequence"/>
</dbReference>
<organism evidence="1 2">
    <name type="scientific">Haloferula sargassicola</name>
    <dbReference type="NCBI Taxonomy" id="490096"/>
    <lineage>
        <taxon>Bacteria</taxon>
        <taxon>Pseudomonadati</taxon>
        <taxon>Verrucomicrobiota</taxon>
        <taxon>Verrucomicrobiia</taxon>
        <taxon>Verrucomicrobiales</taxon>
        <taxon>Verrucomicrobiaceae</taxon>
        <taxon>Haloferula</taxon>
    </lineage>
</organism>
<keyword evidence="2" id="KW-1185">Reference proteome</keyword>
<accession>A0ABP9UJB3</accession>
<dbReference type="EMBL" id="BAABRI010000004">
    <property type="protein sequence ID" value="GAA5481718.1"/>
    <property type="molecule type" value="Genomic_DNA"/>
</dbReference>
<proteinExistence type="predicted"/>
<dbReference type="InterPro" id="IPR023378">
    <property type="entry name" value="YheA/YmcA-like_dom_sf"/>
</dbReference>
<protein>
    <recommendedName>
        <fullName evidence="3">YlbF family regulator</fullName>
    </recommendedName>
</protein>
<evidence type="ECO:0000313" key="1">
    <source>
        <dbReference type="EMBL" id="GAA5481718.1"/>
    </source>
</evidence>
<name>A0ABP9UJB3_9BACT</name>